<feature type="region of interest" description="Disordered" evidence="1">
    <location>
        <begin position="190"/>
        <end position="213"/>
    </location>
</feature>
<keyword evidence="2" id="KW-0472">Membrane</keyword>
<reference evidence="3 4" key="1">
    <citation type="submission" date="2020-02" db="EMBL/GenBank/DDBJ databases">
        <title>Full genome sequence of Nocardioides sp. R-3366.</title>
        <authorList>
            <person name="Im W.-T."/>
        </authorList>
    </citation>
    <scope>NUCLEOTIDE SEQUENCE [LARGE SCALE GENOMIC DNA]</scope>
    <source>
        <strain evidence="3 4">R-3366</strain>
    </source>
</reference>
<dbReference type="AlphaFoldDB" id="A0A6G6WJI6"/>
<protein>
    <submittedName>
        <fullName evidence="3">Uncharacterized protein</fullName>
    </submittedName>
</protein>
<proteinExistence type="predicted"/>
<sequence>MRGKLLLVLLVVVMVNLPFVHSRWQEHRLDQDGVDVTADVTDHAEDGRFLTFAVPARGDQPAFGGTVPVEESAYDDAVARGTTTVRVLPGSTTVWEVAGEARGGVGLVITVVADVFLLVLVLLLLRFGSRLRQDMVLVATEDLERCPPGSVLDQVDGLRFVVCGEVETIEDDAVVLDLGDRRVRVLLDGHHNPAGHQQPVRATGTLRTYPSSS</sequence>
<evidence type="ECO:0000313" key="3">
    <source>
        <dbReference type="EMBL" id="QIG45255.1"/>
    </source>
</evidence>
<name>A0A6G6WJI6_9ACTN</name>
<dbReference type="KEGG" id="nano:G5V58_23085"/>
<keyword evidence="2" id="KW-1133">Transmembrane helix</keyword>
<evidence type="ECO:0000313" key="4">
    <source>
        <dbReference type="Proteomes" id="UP000502996"/>
    </source>
</evidence>
<evidence type="ECO:0000256" key="1">
    <source>
        <dbReference type="SAM" id="MobiDB-lite"/>
    </source>
</evidence>
<feature type="transmembrane region" description="Helical" evidence="2">
    <location>
        <begin position="105"/>
        <end position="125"/>
    </location>
</feature>
<dbReference type="Proteomes" id="UP000502996">
    <property type="component" value="Chromosome"/>
</dbReference>
<keyword evidence="4" id="KW-1185">Reference proteome</keyword>
<dbReference type="EMBL" id="CP049257">
    <property type="protein sequence ID" value="QIG45255.1"/>
    <property type="molecule type" value="Genomic_DNA"/>
</dbReference>
<dbReference type="RefSeq" id="WP_165237634.1">
    <property type="nucleotide sequence ID" value="NZ_CP049257.1"/>
</dbReference>
<gene>
    <name evidence="3" type="ORF">G5V58_23085</name>
</gene>
<accession>A0A6G6WJI6</accession>
<evidence type="ECO:0000256" key="2">
    <source>
        <dbReference type="SAM" id="Phobius"/>
    </source>
</evidence>
<keyword evidence="2" id="KW-0812">Transmembrane</keyword>
<organism evidence="3 4">
    <name type="scientific">Nocardioides anomalus</name>
    <dbReference type="NCBI Taxonomy" id="2712223"/>
    <lineage>
        <taxon>Bacteria</taxon>
        <taxon>Bacillati</taxon>
        <taxon>Actinomycetota</taxon>
        <taxon>Actinomycetes</taxon>
        <taxon>Propionibacteriales</taxon>
        <taxon>Nocardioidaceae</taxon>
        <taxon>Nocardioides</taxon>
    </lineage>
</organism>